<feature type="transmembrane region" description="Helical" evidence="2">
    <location>
        <begin position="650"/>
        <end position="670"/>
    </location>
</feature>
<organism evidence="3 4">
    <name type="scientific">Chrysochromulina tobinii</name>
    <dbReference type="NCBI Taxonomy" id="1460289"/>
    <lineage>
        <taxon>Eukaryota</taxon>
        <taxon>Haptista</taxon>
        <taxon>Haptophyta</taxon>
        <taxon>Prymnesiophyceae</taxon>
        <taxon>Prymnesiales</taxon>
        <taxon>Chrysochromulinaceae</taxon>
        <taxon>Chrysochromulina</taxon>
    </lineage>
</organism>
<evidence type="ECO:0000313" key="4">
    <source>
        <dbReference type="Proteomes" id="UP000037460"/>
    </source>
</evidence>
<dbReference type="OrthoDB" id="10686518at2759"/>
<name>A0A0M0J865_9EUKA</name>
<gene>
    <name evidence="3" type="ORF">Ctob_001376</name>
</gene>
<keyword evidence="2" id="KW-0472">Membrane</keyword>
<feature type="region of interest" description="Disordered" evidence="1">
    <location>
        <begin position="136"/>
        <end position="182"/>
    </location>
</feature>
<proteinExistence type="predicted"/>
<evidence type="ECO:0000256" key="2">
    <source>
        <dbReference type="SAM" id="Phobius"/>
    </source>
</evidence>
<sequence>MPALVRNNQLGALVDNVFCATDFDPRLAGDNWCLLVVTNDGRESQFWIGYHSIDTKGAPQPARALLPEPKRPATYVSTEMDASVQIRRLVTSSKGAGLLAQAWIWPRDLTKDEILELWIETKSRYPLWKPGFSQYRPAPQPMSAPKKPPAARPSSSKKPSSSGSERFGVENDGEPPLLPRAATLPWDRYDPLIEKDNAAMLDPSLASKLAFQRLKNVFSVLIDYATFSQVFLVIDKNQNSSPTAELMIEIALRGNTGLNPKVVVMDSRPRLERAAAMLQALIECKFLIDQELAYKKLDAPEEQKVTEYKLTSIDYATPRADLRRLVTPAGLAWLRASAQELDQTVQLIDSHPNHPGMCKRVIEIFREYQYDVDLQPDRRPIIGRIWRIFYDAQLFASGTNYIIFDSVDFKAKPIISVLGTIGAIFMHGSTAEHRKIVDFIQEGSPFLLLESTGGIAQAFSYIIKAVRLMKPKWDIDFVMRLITEYKQRAARNVRKERMTKENRKLALDNIILLDKELARVDLLLSAGEHSEHWMRSFGLPEALMLFEIWQRSPDFVMKQFQTADVMKRSAESLLDLFTNCFSSAGSPPELGLGNAEIKVVATAWSRHLVLFNNAEVYNLRSWTMQCILYVFGLLTTLLSVISQIPALSNIWILDAGMLVLPIFVALLGTISSRLRQRQKFSVAKMASHELVSEIYKFRTRSMEYDGQKLAQAMRATQEGPADKKKKSDDEPVAPISAKVKDKLARTIFVQRVQLIYSSTESELSKGASVSHRTGIGGALPGGLDASRLLVDEVDGDAQRKTLEALQRHVASRIYFVTLREWALTAEVVRKEKDLANAASGNATRRYLRRTYSGLTGTVAGVVVSTAGAVVLSVGRISECLSGLVWTRIIIERQVDEEEAATSLKGAGSKDLDNQIHSSEGQTASGGKRAERLVRQMKRWASKTALAPDVLREGLHVAADVLRDGLHVAATALSVEDGGRGGGGHGEKALITALPRGERLETRYLEEDGTGQAAAAPGADVEQGGGAVRVKDDMMTSLNIDDYMQFRARPILAYIEKTAPWRSFELQCLEVAIFVVSSLSAVMVGLRQELAPYVALTVAVGFVCKSAIEFTRLDKQVETFNKSQRELHNLLNQWDGMTRTERRTRSTIKQVVGTVETAMLNVAMALTDGMLTGAGGGGDGEEEEAS</sequence>
<keyword evidence="2" id="KW-1133">Transmembrane helix</keyword>
<keyword evidence="2" id="KW-0812">Transmembrane</keyword>
<feature type="compositionally biased region" description="Polar residues" evidence="1">
    <location>
        <begin position="914"/>
        <end position="924"/>
    </location>
</feature>
<feature type="compositionally biased region" description="Low complexity" evidence="1">
    <location>
        <begin position="152"/>
        <end position="164"/>
    </location>
</feature>
<comment type="caution">
    <text evidence="3">The sequence shown here is derived from an EMBL/GenBank/DDBJ whole genome shotgun (WGS) entry which is preliminary data.</text>
</comment>
<feature type="transmembrane region" description="Helical" evidence="2">
    <location>
        <begin position="626"/>
        <end position="644"/>
    </location>
</feature>
<dbReference type="EMBL" id="JWZX01003251">
    <property type="protein sequence ID" value="KOO22784.1"/>
    <property type="molecule type" value="Genomic_DNA"/>
</dbReference>
<feature type="region of interest" description="Disordered" evidence="1">
    <location>
        <begin position="713"/>
        <end position="732"/>
    </location>
</feature>
<accession>A0A0M0J865</accession>
<evidence type="ECO:0008006" key="5">
    <source>
        <dbReference type="Google" id="ProtNLM"/>
    </source>
</evidence>
<dbReference type="AlphaFoldDB" id="A0A0M0J865"/>
<evidence type="ECO:0000313" key="3">
    <source>
        <dbReference type="EMBL" id="KOO22784.1"/>
    </source>
</evidence>
<feature type="region of interest" description="Disordered" evidence="1">
    <location>
        <begin position="901"/>
        <end position="929"/>
    </location>
</feature>
<keyword evidence="4" id="KW-1185">Reference proteome</keyword>
<dbReference type="Proteomes" id="UP000037460">
    <property type="component" value="Unassembled WGS sequence"/>
</dbReference>
<feature type="compositionally biased region" description="Pro residues" evidence="1">
    <location>
        <begin position="138"/>
        <end position="151"/>
    </location>
</feature>
<feature type="compositionally biased region" description="Basic and acidic residues" evidence="1">
    <location>
        <begin position="720"/>
        <end position="729"/>
    </location>
</feature>
<reference evidence="4" key="1">
    <citation type="journal article" date="2015" name="PLoS Genet.">
        <title>Genome Sequence and Transcriptome Analyses of Chrysochromulina tobin: Metabolic Tools for Enhanced Algal Fitness in the Prominent Order Prymnesiales (Haptophyceae).</title>
        <authorList>
            <person name="Hovde B.T."/>
            <person name="Deodato C.R."/>
            <person name="Hunsperger H.M."/>
            <person name="Ryken S.A."/>
            <person name="Yost W."/>
            <person name="Jha R.K."/>
            <person name="Patterson J."/>
            <person name="Monnat R.J. Jr."/>
            <person name="Barlow S.B."/>
            <person name="Starkenburg S.R."/>
            <person name="Cattolico R.A."/>
        </authorList>
    </citation>
    <scope>NUCLEOTIDE SEQUENCE</scope>
    <source>
        <strain evidence="4">CCMP291</strain>
    </source>
</reference>
<evidence type="ECO:0000256" key="1">
    <source>
        <dbReference type="SAM" id="MobiDB-lite"/>
    </source>
</evidence>
<protein>
    <recommendedName>
        <fullName evidence="5">SMODS and SLOG-associating 2TM effector domain-containing protein</fullName>
    </recommendedName>
</protein>